<proteinExistence type="predicted"/>
<name>A0A835ZD76_9STRA</name>
<dbReference type="InterPro" id="IPR032675">
    <property type="entry name" value="LRR_dom_sf"/>
</dbReference>
<sequence>MAARRLLPRASWNLSRDLRVSLKPSVHLRVTNDNAALLPILFAFKTVRACLKIIDSQDADIEGICLPRGLVVQELDVVYLQQDDDEALGLGPLWLEQVLDGLGALKTLRVDMTDCLATLARVTVPAGVVELHRQEGGEVEASEGGGAPLPGGPLPLLEGLQTLRLCDVPLRQVLLPASLTSLTACRFGAAADVELALLPSLHVLDLDDGWLRVSGPQVQLSPSLRRLRLLDTLWVDAADDTELQVMSLGDLPPRLDSLMLDSEGKHFASDVRLGALPESLTELTLIAADCDLGLLPASLKTLRLSKDYFHPLKMRGHVDLDFY</sequence>
<dbReference type="Proteomes" id="UP000664859">
    <property type="component" value="Unassembled WGS sequence"/>
</dbReference>
<dbReference type="Gene3D" id="3.80.10.10">
    <property type="entry name" value="Ribonuclease Inhibitor"/>
    <property type="match status" value="1"/>
</dbReference>
<dbReference type="EMBL" id="JAFCMP010000040">
    <property type="protein sequence ID" value="KAG5190012.1"/>
    <property type="molecule type" value="Genomic_DNA"/>
</dbReference>
<protein>
    <submittedName>
        <fullName evidence="1">Uncharacterized protein</fullName>
    </submittedName>
</protein>
<evidence type="ECO:0000313" key="2">
    <source>
        <dbReference type="Proteomes" id="UP000664859"/>
    </source>
</evidence>
<accession>A0A835ZD76</accession>
<dbReference type="AlphaFoldDB" id="A0A835ZD76"/>
<evidence type="ECO:0000313" key="1">
    <source>
        <dbReference type="EMBL" id="KAG5190012.1"/>
    </source>
</evidence>
<gene>
    <name evidence="1" type="ORF">JKP88DRAFT_286279</name>
</gene>
<organism evidence="1 2">
    <name type="scientific">Tribonema minus</name>
    <dbReference type="NCBI Taxonomy" id="303371"/>
    <lineage>
        <taxon>Eukaryota</taxon>
        <taxon>Sar</taxon>
        <taxon>Stramenopiles</taxon>
        <taxon>Ochrophyta</taxon>
        <taxon>PX clade</taxon>
        <taxon>Xanthophyceae</taxon>
        <taxon>Tribonematales</taxon>
        <taxon>Tribonemataceae</taxon>
        <taxon>Tribonema</taxon>
    </lineage>
</organism>
<comment type="caution">
    <text evidence="1">The sequence shown here is derived from an EMBL/GenBank/DDBJ whole genome shotgun (WGS) entry which is preliminary data.</text>
</comment>
<dbReference type="SUPFAM" id="SSF52047">
    <property type="entry name" value="RNI-like"/>
    <property type="match status" value="1"/>
</dbReference>
<keyword evidence="2" id="KW-1185">Reference proteome</keyword>
<reference evidence="1" key="1">
    <citation type="submission" date="2021-02" db="EMBL/GenBank/DDBJ databases">
        <title>First Annotated Genome of the Yellow-green Alga Tribonema minus.</title>
        <authorList>
            <person name="Mahan K.M."/>
        </authorList>
    </citation>
    <scope>NUCLEOTIDE SEQUENCE</scope>
    <source>
        <strain evidence="1">UTEX B ZZ1240</strain>
    </source>
</reference>